<dbReference type="InterPro" id="IPR001646">
    <property type="entry name" value="5peptide_repeat"/>
</dbReference>
<keyword evidence="3" id="KW-1185">Reference proteome</keyword>
<name>A0A4R4TZN7_9ACTN</name>
<dbReference type="AlphaFoldDB" id="A0A4R4TZN7"/>
<reference evidence="2 3" key="1">
    <citation type="submission" date="2019-03" db="EMBL/GenBank/DDBJ databases">
        <title>Draft genome sequences of novel Actinobacteria.</title>
        <authorList>
            <person name="Sahin N."/>
            <person name="Ay H."/>
            <person name="Saygin H."/>
        </authorList>
    </citation>
    <scope>NUCLEOTIDE SEQUENCE [LARGE SCALE GENOMIC DNA]</scope>
    <source>
        <strain evidence="2 3">DSM 41900</strain>
    </source>
</reference>
<proteinExistence type="predicted"/>
<accession>A0A4R4TZN7</accession>
<dbReference type="OrthoDB" id="4495511at2"/>
<organism evidence="2 3">
    <name type="scientific">Streptomyces hainanensis</name>
    <dbReference type="NCBI Taxonomy" id="402648"/>
    <lineage>
        <taxon>Bacteria</taxon>
        <taxon>Bacillati</taxon>
        <taxon>Actinomycetota</taxon>
        <taxon>Actinomycetes</taxon>
        <taxon>Kitasatosporales</taxon>
        <taxon>Streptomycetaceae</taxon>
        <taxon>Streptomyces</taxon>
    </lineage>
</organism>
<evidence type="ECO:0008006" key="4">
    <source>
        <dbReference type="Google" id="ProtNLM"/>
    </source>
</evidence>
<feature type="region of interest" description="Disordered" evidence="1">
    <location>
        <begin position="1"/>
        <end position="31"/>
    </location>
</feature>
<evidence type="ECO:0000256" key="1">
    <source>
        <dbReference type="SAM" id="MobiDB-lite"/>
    </source>
</evidence>
<sequence>MMTPPRPDLDGPAETRWPERPFCGRPSDSLDSGGCPGVVVDGHADCLAHLDHIDRAAYLTSLAPWADVDHRGTSFTPELLRELLEALKDPDTSRARFGHAGFDGATFTGRAAFDDATFTGHAGFREATFTADADFAKATFARAARFDDATFTNRAEFRKATFTGPAYFDDVTFAPYPFLPAGARYPVVPPPRRPFLDT</sequence>
<comment type="caution">
    <text evidence="2">The sequence shown here is derived from an EMBL/GenBank/DDBJ whole genome shotgun (WGS) entry which is preliminary data.</text>
</comment>
<dbReference type="Pfam" id="PF13576">
    <property type="entry name" value="Pentapeptide_3"/>
    <property type="match status" value="1"/>
</dbReference>
<dbReference type="Gene3D" id="2.160.20.80">
    <property type="entry name" value="E3 ubiquitin-protein ligase SopA"/>
    <property type="match status" value="1"/>
</dbReference>
<evidence type="ECO:0000313" key="2">
    <source>
        <dbReference type="EMBL" id="TDC79699.1"/>
    </source>
</evidence>
<gene>
    <name evidence="2" type="ORF">E1283_02125</name>
</gene>
<dbReference type="EMBL" id="SMKI01000012">
    <property type="protein sequence ID" value="TDC79699.1"/>
    <property type="molecule type" value="Genomic_DNA"/>
</dbReference>
<evidence type="ECO:0000313" key="3">
    <source>
        <dbReference type="Proteomes" id="UP000295345"/>
    </source>
</evidence>
<protein>
    <recommendedName>
        <fullName evidence="4">Pentapeptide repeat-containing protein</fullName>
    </recommendedName>
</protein>
<dbReference type="Proteomes" id="UP000295345">
    <property type="component" value="Unassembled WGS sequence"/>
</dbReference>